<feature type="domain" description="Penicillin-binding protein transpeptidase" evidence="5">
    <location>
        <begin position="283"/>
        <end position="602"/>
    </location>
</feature>
<dbReference type="GO" id="GO:0008658">
    <property type="term" value="F:penicillin binding"/>
    <property type="evidence" value="ECO:0007669"/>
    <property type="project" value="InterPro"/>
</dbReference>
<evidence type="ECO:0000256" key="1">
    <source>
        <dbReference type="ARBA" id="ARBA00004370"/>
    </source>
</evidence>
<dbReference type="Pfam" id="PF03717">
    <property type="entry name" value="PBP_dimer"/>
    <property type="match status" value="1"/>
</dbReference>
<dbReference type="GO" id="GO:0071555">
    <property type="term" value="P:cell wall organization"/>
    <property type="evidence" value="ECO:0007669"/>
    <property type="project" value="TreeGrafter"/>
</dbReference>
<comment type="caution">
    <text evidence="7">The sequence shown here is derived from an EMBL/GenBank/DDBJ whole genome shotgun (WGS) entry which is preliminary data.</text>
</comment>
<dbReference type="SUPFAM" id="SSF56519">
    <property type="entry name" value="Penicillin binding protein dimerisation domain"/>
    <property type="match status" value="1"/>
</dbReference>
<keyword evidence="3" id="KW-0472">Membrane</keyword>
<evidence type="ECO:0000313" key="8">
    <source>
        <dbReference type="Proteomes" id="UP001197875"/>
    </source>
</evidence>
<feature type="domain" description="Penicillin-binding protein dimerisation" evidence="6">
    <location>
        <begin position="62"/>
        <end position="221"/>
    </location>
</feature>
<dbReference type="GO" id="GO:0005886">
    <property type="term" value="C:plasma membrane"/>
    <property type="evidence" value="ECO:0007669"/>
    <property type="project" value="TreeGrafter"/>
</dbReference>
<dbReference type="InterPro" id="IPR012338">
    <property type="entry name" value="Beta-lactam/transpept-like"/>
</dbReference>
<feature type="region of interest" description="Disordered" evidence="4">
    <location>
        <begin position="635"/>
        <end position="704"/>
    </location>
</feature>
<dbReference type="PANTHER" id="PTHR30627:SF1">
    <property type="entry name" value="PEPTIDOGLYCAN D,D-TRANSPEPTIDASE FTSI"/>
    <property type="match status" value="1"/>
</dbReference>
<dbReference type="GO" id="GO:0051301">
    <property type="term" value="P:cell division"/>
    <property type="evidence" value="ECO:0007669"/>
    <property type="project" value="UniProtKB-KW"/>
</dbReference>
<dbReference type="InterPro" id="IPR050515">
    <property type="entry name" value="Beta-lactam/transpept"/>
</dbReference>
<dbReference type="InterPro" id="IPR036138">
    <property type="entry name" value="PBP_dimer_sf"/>
</dbReference>
<dbReference type="Gene3D" id="3.40.710.10">
    <property type="entry name" value="DD-peptidase/beta-lactamase superfamily"/>
    <property type="match status" value="1"/>
</dbReference>
<evidence type="ECO:0000256" key="3">
    <source>
        <dbReference type="ARBA" id="ARBA00023136"/>
    </source>
</evidence>
<accession>A0AAE3J5B8</accession>
<evidence type="ECO:0000259" key="5">
    <source>
        <dbReference type="Pfam" id="PF00905"/>
    </source>
</evidence>
<gene>
    <name evidence="7" type="ORF">LKD71_04420</name>
</gene>
<dbReference type="PANTHER" id="PTHR30627">
    <property type="entry name" value="PEPTIDOGLYCAN D,D-TRANSPEPTIDASE"/>
    <property type="match status" value="1"/>
</dbReference>
<dbReference type="AlphaFoldDB" id="A0AAE3J5B8"/>
<name>A0AAE3J5B8_9FIRM</name>
<comment type="similarity">
    <text evidence="2">Belongs to the transpeptidase family.</text>
</comment>
<dbReference type="EMBL" id="JAJEPR010000005">
    <property type="protein sequence ID" value="MCC2189073.1"/>
    <property type="molecule type" value="Genomic_DNA"/>
</dbReference>
<feature type="compositionally biased region" description="Polar residues" evidence="4">
    <location>
        <begin position="657"/>
        <end position="676"/>
    </location>
</feature>
<organism evidence="7 8">
    <name type="scientific">Fusicatenibacter faecihominis</name>
    <dbReference type="NCBI Taxonomy" id="2881276"/>
    <lineage>
        <taxon>Bacteria</taxon>
        <taxon>Bacillati</taxon>
        <taxon>Bacillota</taxon>
        <taxon>Clostridia</taxon>
        <taxon>Lachnospirales</taxon>
        <taxon>Lachnospiraceae</taxon>
        <taxon>Fusicatenibacter</taxon>
    </lineage>
</organism>
<evidence type="ECO:0000256" key="4">
    <source>
        <dbReference type="SAM" id="MobiDB-lite"/>
    </source>
</evidence>
<dbReference type="Proteomes" id="UP001197875">
    <property type="component" value="Unassembled WGS sequence"/>
</dbReference>
<proteinExistence type="inferred from homology"/>
<evidence type="ECO:0000313" key="7">
    <source>
        <dbReference type="EMBL" id="MCC2189073.1"/>
    </source>
</evidence>
<keyword evidence="8" id="KW-1185">Reference proteome</keyword>
<reference evidence="7 8" key="1">
    <citation type="submission" date="2021-10" db="EMBL/GenBank/DDBJ databases">
        <title>Anaerobic single-cell dispensing facilitates the cultivation of human gut bacteria.</title>
        <authorList>
            <person name="Afrizal A."/>
        </authorList>
    </citation>
    <scope>NUCLEOTIDE SEQUENCE [LARGE SCALE GENOMIC DNA]</scope>
    <source>
        <strain evidence="7 8">CLA-AA-H277</strain>
    </source>
</reference>
<dbReference type="SUPFAM" id="SSF56601">
    <property type="entry name" value="beta-lactamase/transpeptidase-like"/>
    <property type="match status" value="1"/>
</dbReference>
<sequence>MKKRRRKQKFDKQMQKKLLGVFAFVLLVLVILNLKIAYINIKSGDKYAKQVLSQKEYDSRTIPYRRGEIQDRNGNVLARSEKVYTVILDCKAVNEKEAYLEPTVQALASSFGLDAVKLRSLITAEDTKNSQYQVLKKKVTQEEKDAYEASISTSDENLTKEEINQRNNVKGIWFEESYVREYPMKSLASTVVGFSNDLSDGIVGLESYYTDVLNGVNGREFGYLNEDSELQRTVIEPENGYSLVSTLDVNIQQIVEKYIKQLDEELSDGSNQELNGHGAKNIAVIVMNPKTGEIYAMATNHGYDLSDPYNVSSWYDQDEVDALSEEEQAVVYNDMWSNFCVSYAFELGSTFKPITVSAALETGSINPDDTFYCDGYEFITDTRINCDNINGHGMETVREAIQNSCNDALMQIGYRLGVEKFCKYQRLFNFGSRTGIDLPNENIGSLYTTENMHEVELATNTFGQGFTSTMIQEIAAFSAVVNGGYYYQPHMVKQIINDQGGVVKTNDPILLRQPISESTSKVLQEALEMGVLYGTGKKAWVPGYRIGGKTGTAEKINPETGQRWSGRYIVSFIGAAPIDDPEVVVYSVVDEPNVEDQTQGGYPHIMSRKILMEILPYLNIPATEEYTDEELAEHGITREEAEAGRITETETPETDENGNVIQSADSQVADNPNISNPPAEKTDEEQQEGLPDNAGITREDLAAE</sequence>
<dbReference type="InterPro" id="IPR005311">
    <property type="entry name" value="PBP_dimer"/>
</dbReference>
<protein>
    <submittedName>
        <fullName evidence="7">Cell division protein FtsI</fullName>
    </submittedName>
</protein>
<comment type="subcellular location">
    <subcellularLocation>
        <location evidence="1">Membrane</location>
    </subcellularLocation>
</comment>
<evidence type="ECO:0000256" key="2">
    <source>
        <dbReference type="ARBA" id="ARBA00007171"/>
    </source>
</evidence>
<feature type="compositionally biased region" description="Basic and acidic residues" evidence="4">
    <location>
        <begin position="635"/>
        <end position="648"/>
    </location>
</feature>
<dbReference type="InterPro" id="IPR001460">
    <property type="entry name" value="PCN-bd_Tpept"/>
</dbReference>
<evidence type="ECO:0000259" key="6">
    <source>
        <dbReference type="Pfam" id="PF03717"/>
    </source>
</evidence>
<dbReference type="Pfam" id="PF00905">
    <property type="entry name" value="Transpeptidase"/>
    <property type="match status" value="1"/>
</dbReference>
<keyword evidence="7" id="KW-0131">Cell cycle</keyword>
<dbReference type="RefSeq" id="WP_227614519.1">
    <property type="nucleotide sequence ID" value="NZ_JAJEPR010000005.1"/>
</dbReference>
<dbReference type="Gene3D" id="3.90.1310.10">
    <property type="entry name" value="Penicillin-binding protein 2a (Domain 2)"/>
    <property type="match status" value="1"/>
</dbReference>
<keyword evidence="7" id="KW-0132">Cell division</keyword>